<protein>
    <recommendedName>
        <fullName evidence="1">HNH nuclease domain-containing protein</fullName>
    </recommendedName>
</protein>
<dbReference type="STRING" id="521096.Tpau_2293"/>
<dbReference type="Pfam" id="PF02720">
    <property type="entry name" value="DUF222"/>
    <property type="match status" value="1"/>
</dbReference>
<proteinExistence type="predicted"/>
<dbReference type="InterPro" id="IPR003615">
    <property type="entry name" value="HNH_nuc"/>
</dbReference>
<reference evidence="3" key="1">
    <citation type="submission" date="2010-03" db="EMBL/GenBank/DDBJ databases">
        <title>The complete chromosome of Tsukamurella paurometabola DSM 20162.</title>
        <authorList>
            <consortium name="US DOE Joint Genome Institute (JGI-PGF)"/>
            <person name="Lucas S."/>
            <person name="Copeland A."/>
            <person name="Lapidus A."/>
            <person name="Glavina del Rio T."/>
            <person name="Dalin E."/>
            <person name="Tice H."/>
            <person name="Bruce D."/>
            <person name="Goodwin L."/>
            <person name="Pitluck S."/>
            <person name="Kyrpides N."/>
            <person name="Mavromatis K."/>
            <person name="Ivanova N."/>
            <person name="Mikhailova N."/>
            <person name="Munk A.C."/>
            <person name="Brettin T."/>
            <person name="Detter J.C."/>
            <person name="Tapia R."/>
            <person name="Han C."/>
            <person name="Larimer F."/>
            <person name="Land M."/>
            <person name="Hauser L."/>
            <person name="Markowitz V."/>
            <person name="Cheng J.-F."/>
            <person name="Hugenholtz P."/>
            <person name="Woyke T."/>
            <person name="Wu D."/>
            <person name="Jando M."/>
            <person name="Brambilla E."/>
            <person name="Klenk H.-P."/>
            <person name="Eisen J.A."/>
        </authorList>
    </citation>
    <scope>NUCLEOTIDE SEQUENCE [LARGE SCALE GENOMIC DNA]</scope>
    <source>
        <strain evidence="3">ATCC 8368 / DSM 20162 / CCUG 35730 / CIP 100753 / JCM 10117 / KCTC 9821 / NBRC 16120 / NCIMB 702349 / NCTC 13040</strain>
    </source>
</reference>
<dbReference type="Proteomes" id="UP000001213">
    <property type="component" value="Chromosome"/>
</dbReference>
<dbReference type="KEGG" id="tpr:Tpau_2293"/>
<name>D5UQD0_TSUPD</name>
<keyword evidence="3" id="KW-1185">Reference proteome</keyword>
<dbReference type="eggNOG" id="COG1403">
    <property type="taxonomic scope" value="Bacteria"/>
</dbReference>
<reference evidence="2 3" key="2">
    <citation type="journal article" date="2011" name="Stand. Genomic Sci.">
        <title>Complete genome sequence of Tsukamurella paurometabola type strain (no. 33).</title>
        <authorList>
            <person name="Munk A.C."/>
            <person name="Lapidus A."/>
            <person name="Lucas S."/>
            <person name="Nolan M."/>
            <person name="Tice H."/>
            <person name="Cheng J.F."/>
            <person name="Del Rio T.G."/>
            <person name="Goodwin L."/>
            <person name="Pitluck S."/>
            <person name="Liolios K."/>
            <person name="Huntemann M."/>
            <person name="Ivanova N."/>
            <person name="Mavromatis K."/>
            <person name="Mikhailova N."/>
            <person name="Pati A."/>
            <person name="Chen A."/>
            <person name="Palaniappan K."/>
            <person name="Tapia R."/>
            <person name="Han C."/>
            <person name="Land M."/>
            <person name="Hauser L."/>
            <person name="Chang Y.J."/>
            <person name="Jeffries C.D."/>
            <person name="Brettin T."/>
            <person name="Yasawong M."/>
            <person name="Brambilla E.M."/>
            <person name="Rohde M."/>
            <person name="Sikorski J."/>
            <person name="Goker M."/>
            <person name="Detter J.C."/>
            <person name="Woyke T."/>
            <person name="Bristow J."/>
            <person name="Eisen J.A."/>
            <person name="Markowitz V."/>
            <person name="Hugenholtz P."/>
            <person name="Kyrpides N.C."/>
            <person name="Klenk H.P."/>
        </authorList>
    </citation>
    <scope>NUCLEOTIDE SEQUENCE [LARGE SCALE GENOMIC DNA]</scope>
    <source>
        <strain evidence="3">ATCC 8368 / DSM 20162 / CCUG 35730 / CIP 100753 / JCM 10117 / KCTC 9821 / NBRC 16120 / NCIMB 702349 / NCTC 13040</strain>
    </source>
</reference>
<dbReference type="EMBL" id="CP001966">
    <property type="protein sequence ID" value="ADG78900.1"/>
    <property type="molecule type" value="Genomic_DNA"/>
</dbReference>
<organism evidence="2 3">
    <name type="scientific">Tsukamurella paurometabola (strain ATCC 8368 / DSM 20162 / CCUG 35730 / CIP 100753 / JCM 10117 / KCTC 9821 / NBRC 16120 / NCIMB 702349 / NCTC 13040)</name>
    <name type="common">Corynebacterium paurometabolum</name>
    <dbReference type="NCBI Taxonomy" id="521096"/>
    <lineage>
        <taxon>Bacteria</taxon>
        <taxon>Bacillati</taxon>
        <taxon>Actinomycetota</taxon>
        <taxon>Actinomycetes</taxon>
        <taxon>Mycobacteriales</taxon>
        <taxon>Tsukamurellaceae</taxon>
        <taxon>Tsukamurella</taxon>
    </lineage>
</organism>
<dbReference type="HOGENOM" id="CLU_022065_0_0_11"/>
<evidence type="ECO:0000313" key="2">
    <source>
        <dbReference type="EMBL" id="ADG78900.1"/>
    </source>
</evidence>
<dbReference type="AlphaFoldDB" id="D5UQD0"/>
<sequence>MSENSSGASEYLDVLTSFERAAERLAAVDPVMLTSREVLESLHRLETAARKVPYAQNSLARIAFEQDLPGQLNYTGLKEVLVDQLRLAGSEARDRMHGAVERAPRHERGVAPEPKRALIAAAQRAGRISERHATAIQRIVNSCRRRLTTTDVEHLEDILVTAATDVTPDDLTKIGKRAVDLLDPDGAEPKEDIIARARGVEIGSQDDDLMTDFGGSLSPEGRAVMSAILEKLARPGVNNPDDADAPITPADRAAIDQAAQRDKRTQAQRNHDALITALRIALGTGELGQHRGLPCIPIITLTIDQLESETGIATTATGGRLPVPDALRMMGTNPKYALLLDLASRPLFLGREKRLATRDQRIALYGSEKGCTAPGCDQPATRTQVHHVTDWADGGGTDITALTLACDKHHAAVTPASGDRSHGLETITIADGPNAGRTGWRRTADPTHRYRVNHTHHTDELHRHALEHWRRRAKQFRARWLAEDLRVQYNAVIGSTYRDISATLDGPNGPPLLEQLLAEHDADNAWRPAPPGDASPPRAA</sequence>
<dbReference type="CDD" id="cd00085">
    <property type="entry name" value="HNHc"/>
    <property type="match status" value="1"/>
</dbReference>
<evidence type="ECO:0000313" key="3">
    <source>
        <dbReference type="Proteomes" id="UP000001213"/>
    </source>
</evidence>
<dbReference type="InterPro" id="IPR003870">
    <property type="entry name" value="DUF222"/>
</dbReference>
<gene>
    <name evidence="2" type="ordered locus">Tpau_2293</name>
</gene>
<dbReference type="RefSeq" id="WP_013126922.1">
    <property type="nucleotide sequence ID" value="NC_014158.1"/>
</dbReference>
<evidence type="ECO:0000259" key="1">
    <source>
        <dbReference type="SMART" id="SM00507"/>
    </source>
</evidence>
<accession>D5UQD0</accession>
<dbReference type="SMART" id="SM00507">
    <property type="entry name" value="HNHc"/>
    <property type="match status" value="1"/>
</dbReference>
<feature type="domain" description="HNH nuclease" evidence="1">
    <location>
        <begin position="359"/>
        <end position="411"/>
    </location>
</feature>